<dbReference type="PANTHER" id="PTHR24006">
    <property type="entry name" value="UBIQUITIN CARBOXYL-TERMINAL HYDROLASE"/>
    <property type="match status" value="1"/>
</dbReference>
<dbReference type="GeneID" id="20525053"/>
<keyword evidence="5" id="KW-1185">Reference proteome</keyword>
<evidence type="ECO:0000313" key="5">
    <source>
        <dbReference type="Proteomes" id="UP000030693"/>
    </source>
</evidence>
<feature type="region of interest" description="Disordered" evidence="2">
    <location>
        <begin position="392"/>
        <end position="455"/>
    </location>
</feature>
<feature type="region of interest" description="Disordered" evidence="2">
    <location>
        <begin position="664"/>
        <end position="711"/>
    </location>
</feature>
<dbReference type="Pfam" id="PF00443">
    <property type="entry name" value="UCH"/>
    <property type="match status" value="3"/>
</dbReference>
<evidence type="ECO:0000256" key="2">
    <source>
        <dbReference type="SAM" id="MobiDB-lite"/>
    </source>
</evidence>
<dbReference type="GO" id="GO:0006508">
    <property type="term" value="P:proteolysis"/>
    <property type="evidence" value="ECO:0007669"/>
    <property type="project" value="UniProtKB-KW"/>
</dbReference>
<dbReference type="InterPro" id="IPR018200">
    <property type="entry name" value="USP_CS"/>
</dbReference>
<feature type="compositionally biased region" description="Gly residues" evidence="2">
    <location>
        <begin position="348"/>
        <end position="360"/>
    </location>
</feature>
<feature type="compositionally biased region" description="Low complexity" evidence="2">
    <location>
        <begin position="670"/>
        <end position="711"/>
    </location>
</feature>
<keyword evidence="1" id="KW-0788">Thiol protease</keyword>
<dbReference type="InterPro" id="IPR050164">
    <property type="entry name" value="Peptidase_C19"/>
</dbReference>
<gene>
    <name evidence="4" type="ORF">H696_00328</name>
</gene>
<protein>
    <recommendedName>
        <fullName evidence="1">Ubiquitin carboxyl-terminal hydrolase</fullName>
        <ecNumber evidence="1">3.4.19.12</ecNumber>
    </recommendedName>
</protein>
<dbReference type="OrthoDB" id="289038at2759"/>
<dbReference type="AlphaFoldDB" id="A0A058ZEF2"/>
<organism evidence="4">
    <name type="scientific">Fonticula alba</name>
    <name type="common">Slime mold</name>
    <dbReference type="NCBI Taxonomy" id="691883"/>
    <lineage>
        <taxon>Eukaryota</taxon>
        <taxon>Rotosphaerida</taxon>
        <taxon>Fonticulaceae</taxon>
        <taxon>Fonticula</taxon>
    </lineage>
</organism>
<evidence type="ECO:0000313" key="4">
    <source>
        <dbReference type="EMBL" id="KCV72749.1"/>
    </source>
</evidence>
<accession>A0A058ZEF2</accession>
<dbReference type="Gene3D" id="3.90.70.10">
    <property type="entry name" value="Cysteine proteinases"/>
    <property type="match status" value="3"/>
</dbReference>
<evidence type="ECO:0000259" key="3">
    <source>
        <dbReference type="PROSITE" id="PS50235"/>
    </source>
</evidence>
<dbReference type="GO" id="GO:0005829">
    <property type="term" value="C:cytosol"/>
    <property type="evidence" value="ECO:0007669"/>
    <property type="project" value="TreeGrafter"/>
</dbReference>
<dbReference type="GO" id="GO:0004843">
    <property type="term" value="F:cysteine-type deubiquitinase activity"/>
    <property type="evidence" value="ECO:0007669"/>
    <property type="project" value="UniProtKB-UniRule"/>
</dbReference>
<comment type="catalytic activity">
    <reaction evidence="1">
        <text>Thiol-dependent hydrolysis of ester, thioester, amide, peptide and isopeptide bonds formed by the C-terminal Gly of ubiquitin (a 76-residue protein attached to proteins as an intracellular targeting signal).</text>
        <dbReference type="EC" id="3.4.19.12"/>
    </reaction>
</comment>
<dbReference type="PANTHER" id="PTHR24006:SF937">
    <property type="entry name" value="UBIQUITIN CARBOXYL-TERMINAL HYDROLASE"/>
    <property type="match status" value="1"/>
</dbReference>
<feature type="region of interest" description="Disordered" evidence="2">
    <location>
        <begin position="271"/>
        <end position="292"/>
    </location>
</feature>
<feature type="compositionally biased region" description="Gly residues" evidence="2">
    <location>
        <begin position="195"/>
        <end position="210"/>
    </location>
</feature>
<dbReference type="PROSITE" id="PS00972">
    <property type="entry name" value="USP_1"/>
    <property type="match status" value="1"/>
</dbReference>
<dbReference type="OMA" id="ACASTRM"/>
<dbReference type="PROSITE" id="PS50235">
    <property type="entry name" value="USP_3"/>
    <property type="match status" value="1"/>
</dbReference>
<feature type="region of interest" description="Disordered" evidence="2">
    <location>
        <begin position="167"/>
        <end position="212"/>
    </location>
</feature>
<dbReference type="RefSeq" id="XP_009492450.1">
    <property type="nucleotide sequence ID" value="XM_009494175.1"/>
</dbReference>
<keyword evidence="1" id="KW-0645">Protease</keyword>
<dbReference type="InterPro" id="IPR038765">
    <property type="entry name" value="Papain-like_cys_pep_sf"/>
</dbReference>
<keyword evidence="1" id="KW-0833">Ubl conjugation pathway</keyword>
<reference evidence="4" key="1">
    <citation type="submission" date="2013-04" db="EMBL/GenBank/DDBJ databases">
        <title>The Genome Sequence of Fonticula alba ATCC 38817.</title>
        <authorList>
            <consortium name="The Broad Institute Genomics Platform"/>
            <person name="Russ C."/>
            <person name="Cuomo C."/>
            <person name="Burger G."/>
            <person name="Gray M.W."/>
            <person name="Holland P.W.H."/>
            <person name="King N."/>
            <person name="Lang F.B.F."/>
            <person name="Roger A.J."/>
            <person name="Ruiz-Trillo I."/>
            <person name="Brown M."/>
            <person name="Walker B."/>
            <person name="Young S."/>
            <person name="Zeng Q."/>
            <person name="Gargeya S."/>
            <person name="Fitzgerald M."/>
            <person name="Haas B."/>
            <person name="Abouelleil A."/>
            <person name="Allen A.W."/>
            <person name="Alvarado L."/>
            <person name="Arachchi H.M."/>
            <person name="Berlin A.M."/>
            <person name="Chapman S.B."/>
            <person name="Gainer-Dewar J."/>
            <person name="Goldberg J."/>
            <person name="Griggs A."/>
            <person name="Gujja S."/>
            <person name="Hansen M."/>
            <person name="Howarth C."/>
            <person name="Imamovic A."/>
            <person name="Ireland A."/>
            <person name="Larimer J."/>
            <person name="McCowan C."/>
            <person name="Murphy C."/>
            <person name="Pearson M."/>
            <person name="Poon T.W."/>
            <person name="Priest M."/>
            <person name="Roberts A."/>
            <person name="Saif S."/>
            <person name="Shea T."/>
            <person name="Sisk P."/>
            <person name="Sykes S."/>
            <person name="Wortman J."/>
            <person name="Nusbaum C."/>
            <person name="Birren B."/>
        </authorList>
    </citation>
    <scope>NUCLEOTIDE SEQUENCE [LARGE SCALE GENOMIC DNA]</scope>
    <source>
        <strain evidence="4">ATCC 38817</strain>
    </source>
</reference>
<dbReference type="PROSITE" id="PS00973">
    <property type="entry name" value="USP_2"/>
    <property type="match status" value="1"/>
</dbReference>
<feature type="region of interest" description="Disordered" evidence="2">
    <location>
        <begin position="348"/>
        <end position="377"/>
    </location>
</feature>
<dbReference type="EMBL" id="KB932201">
    <property type="protein sequence ID" value="KCV72749.1"/>
    <property type="molecule type" value="Genomic_DNA"/>
</dbReference>
<dbReference type="EC" id="3.4.19.12" evidence="1"/>
<comment type="similarity">
    <text evidence="1">Belongs to the peptidase C19 family.</text>
</comment>
<sequence length="902" mass="93355">MSFCPHLLTVPANLEISVSDAARATALSLRVGATTADALCPCLRDHNQRKPDHFLFLDIRRRIVFCFKCQDYLHSPHQYALSAAIQQPLSPAARSALQILCKIEKAIFMADQLVRRQGLDLSCRASPPAGMSTALPAKPPASELLLLSRYVRPLGLLPVCSTGTRRAGVNRGRSTAGPPSQLRVVLPRPSAGKAESGGGGGGGSGGGATSGGRVFVSTQAAPYGVYPPRPRGLKNHGATCYLNSVLQAAVIHNPVIREFFLQDRHSCGFRRDRAPGRPADLSQLTRVKGLPPPTVEDQRQCAACALDWLISRAHAPVPQVECFVSASDMAAGRGGLGAAAAAIGGTSSSGGGGTSGGGGPSAAHPGTGPGPAGERLLPSGIELNTLTSQLRLSSASGGGGDDTSRVFALDPSLPKIESPPGVSIKREQSSPAGGPDFPHPQRPRPAEGLTSPLTLPRNLTVSPASSALSTNSLVYVLWKAAPALAGHSQRDAHEAFLSLVAAAHRHCPGSSVSFQLTPSQCNCGLYQSFSGITSSKITCLSCGSSSTTLEPFLDISVDLASPSSPSGHPSNGGSPRSEPFLSLEDCLRAYTEPEALGRPRCGHCPEPSTRTGSRTADDTIHGGGSLGATKRLSIQTLPQVLAIHLKRFSHPALQQFSAPTKAANKVANHSGSASSSLAQAGDGMHSAPAGHSPSSASSSAPSSTSSSAVTSASSSTASLHSTASGSPGTHLGASASSLFHAASISGGGSPSDASSALSMLGQSISSAFSAQGVFPLPSSDGTPRRDWPTHASRPLEVLQGIPKQELTVKFPLELDTSPYLDESAFVGCPGSRLPLDLRSESLYVLTGVVVHSGTSENGHYVSFFPYRGKWYKASDVDIEQASIQEVLAAKAYMLFYTKKSLM</sequence>
<dbReference type="InterPro" id="IPR001394">
    <property type="entry name" value="Peptidase_C19_UCH"/>
</dbReference>
<proteinExistence type="inferred from homology"/>
<feature type="domain" description="USP" evidence="3">
    <location>
        <begin position="231"/>
        <end position="899"/>
    </location>
</feature>
<dbReference type="SUPFAM" id="SSF54001">
    <property type="entry name" value="Cysteine proteinases"/>
    <property type="match status" value="2"/>
</dbReference>
<dbReference type="GO" id="GO:0005634">
    <property type="term" value="C:nucleus"/>
    <property type="evidence" value="ECO:0007669"/>
    <property type="project" value="TreeGrafter"/>
</dbReference>
<dbReference type="InterPro" id="IPR028889">
    <property type="entry name" value="USP"/>
</dbReference>
<feature type="region of interest" description="Disordered" evidence="2">
    <location>
        <begin position="597"/>
        <end position="627"/>
    </location>
</feature>
<dbReference type="GO" id="GO:0016579">
    <property type="term" value="P:protein deubiquitination"/>
    <property type="evidence" value="ECO:0007669"/>
    <property type="project" value="InterPro"/>
</dbReference>
<dbReference type="eggNOG" id="KOG1867">
    <property type="taxonomic scope" value="Eukaryota"/>
</dbReference>
<keyword evidence="1" id="KW-0378">Hydrolase</keyword>
<dbReference type="STRING" id="691883.A0A058ZEF2"/>
<evidence type="ECO:0000256" key="1">
    <source>
        <dbReference type="RuleBase" id="RU366025"/>
    </source>
</evidence>
<name>A0A058ZEF2_FONAL</name>
<dbReference type="Proteomes" id="UP000030693">
    <property type="component" value="Unassembled WGS sequence"/>
</dbReference>